<dbReference type="GO" id="GO:0046872">
    <property type="term" value="F:metal ion binding"/>
    <property type="evidence" value="ECO:0007669"/>
    <property type="project" value="UniProtKB-KW"/>
</dbReference>
<dbReference type="Gene3D" id="1.50.10.10">
    <property type="match status" value="1"/>
</dbReference>
<feature type="binding site" evidence="2">
    <location>
        <position position="332"/>
    </location>
    <ligand>
        <name>Zn(2+)</name>
        <dbReference type="ChEBI" id="CHEBI:29105"/>
    </ligand>
</feature>
<dbReference type="PRINTS" id="PR01950">
    <property type="entry name" value="LANCSUPER"/>
</dbReference>
<sequence length="409" mass="46033">MASQSSYLKNSYEEYSPSKVPSILNEGRNGLSSSFQETLQAFTKNKLVFMNTEMENDIFYDTTVYTGSAGFGLFYFMCAITDENDELLKQSLSYINIKKQLKGKRISFLCGDAGPLALATVISYKLGNRVTKKPYRLPEYTVIAERLLALISLLSESPDEVLYGKAGYLYALLFVKKYIPDDTVIPPDHIKKVVRAIIKSGRHYSTQVGSESPLLWQWHDKVYLGAAHGVAGILYMLLQAHDYVDPLDMSDYVEPTLQWLLRQRLGSGNYPSSLGSPRDRLVQWCHGAPGFVPLCVLAHQYFKNDKYLKIAKECGEVVWRRGLCAKGFSLCHGVAGNAYTFIQLYQATKDPVHLYRAGCFMEWCVSARPGSQARAPDRRASLFEGLPGRLYLAEELNHVDTAKFPAFEL</sequence>
<dbReference type="AlphaFoldDB" id="A0A8S4DE38"/>
<gene>
    <name evidence="3" type="ORF">PLXY2_LOCUS1785</name>
</gene>
<dbReference type="GO" id="GO:0005975">
    <property type="term" value="P:carbohydrate metabolic process"/>
    <property type="evidence" value="ECO:0007669"/>
    <property type="project" value="InterPro"/>
</dbReference>
<evidence type="ECO:0000256" key="2">
    <source>
        <dbReference type="PIRSR" id="PIRSR607822-1"/>
    </source>
</evidence>
<keyword evidence="2" id="KW-0479">Metal-binding</keyword>
<dbReference type="EMBL" id="CAJHNJ030000004">
    <property type="protein sequence ID" value="CAG9096596.1"/>
    <property type="molecule type" value="Genomic_DNA"/>
</dbReference>
<proteinExistence type="inferred from homology"/>
<evidence type="ECO:0000256" key="1">
    <source>
        <dbReference type="ARBA" id="ARBA00007179"/>
    </source>
</evidence>
<dbReference type="Proteomes" id="UP000653454">
    <property type="component" value="Unassembled WGS sequence"/>
</dbReference>
<evidence type="ECO:0000313" key="4">
    <source>
        <dbReference type="Proteomes" id="UP000653454"/>
    </source>
</evidence>
<accession>A0A8S4DE38</accession>
<comment type="similarity">
    <text evidence="1">Belongs to the LanC-like protein family.</text>
</comment>
<comment type="caution">
    <text evidence="3">The sequence shown here is derived from an EMBL/GenBank/DDBJ whole genome shotgun (WGS) entry which is preliminary data.</text>
</comment>
<protein>
    <submittedName>
        <fullName evidence="3">(diamondback moth) hypothetical protein</fullName>
    </submittedName>
</protein>
<dbReference type="InterPro" id="IPR012341">
    <property type="entry name" value="6hp_glycosidase-like_sf"/>
</dbReference>
<keyword evidence="4" id="KW-1185">Reference proteome</keyword>
<dbReference type="PANTHER" id="PTHR12736:SF21">
    <property type="entry name" value="LANC-LIKE PROTEIN 2"/>
    <property type="match status" value="1"/>
</dbReference>
<dbReference type="PANTHER" id="PTHR12736">
    <property type="entry name" value="LANC-LIKE PROTEIN"/>
    <property type="match status" value="1"/>
</dbReference>
<name>A0A8S4DE38_PLUXY</name>
<dbReference type="GO" id="GO:0005886">
    <property type="term" value="C:plasma membrane"/>
    <property type="evidence" value="ECO:0007669"/>
    <property type="project" value="TreeGrafter"/>
</dbReference>
<evidence type="ECO:0000313" key="3">
    <source>
        <dbReference type="EMBL" id="CAG9096596.1"/>
    </source>
</evidence>
<dbReference type="InterPro" id="IPR007822">
    <property type="entry name" value="LANC-like"/>
</dbReference>
<keyword evidence="2" id="KW-0862">Zinc</keyword>
<dbReference type="OrthoDB" id="10257263at2759"/>
<dbReference type="Pfam" id="PF05147">
    <property type="entry name" value="LANC_like"/>
    <property type="match status" value="1"/>
</dbReference>
<dbReference type="SMART" id="SM01260">
    <property type="entry name" value="LANC_like"/>
    <property type="match status" value="1"/>
</dbReference>
<dbReference type="InterPro" id="IPR020464">
    <property type="entry name" value="LanC-like_prot_euk"/>
</dbReference>
<reference evidence="3" key="1">
    <citation type="submission" date="2020-11" db="EMBL/GenBank/DDBJ databases">
        <authorList>
            <person name="Whiteford S."/>
        </authorList>
    </citation>
    <scope>NUCLEOTIDE SEQUENCE</scope>
</reference>
<dbReference type="PRINTS" id="PR01951">
    <property type="entry name" value="LANCEUKARYTE"/>
</dbReference>
<dbReference type="SUPFAM" id="SSF158745">
    <property type="entry name" value="LanC-like"/>
    <property type="match status" value="1"/>
</dbReference>
<dbReference type="CDD" id="cd04794">
    <property type="entry name" value="euk_LANCL"/>
    <property type="match status" value="1"/>
</dbReference>
<organism evidence="3 4">
    <name type="scientific">Plutella xylostella</name>
    <name type="common">Diamondback moth</name>
    <name type="synonym">Plutella maculipennis</name>
    <dbReference type="NCBI Taxonomy" id="51655"/>
    <lineage>
        <taxon>Eukaryota</taxon>
        <taxon>Metazoa</taxon>
        <taxon>Ecdysozoa</taxon>
        <taxon>Arthropoda</taxon>
        <taxon>Hexapoda</taxon>
        <taxon>Insecta</taxon>
        <taxon>Pterygota</taxon>
        <taxon>Neoptera</taxon>
        <taxon>Endopterygota</taxon>
        <taxon>Lepidoptera</taxon>
        <taxon>Glossata</taxon>
        <taxon>Ditrysia</taxon>
        <taxon>Yponomeutoidea</taxon>
        <taxon>Plutellidae</taxon>
        <taxon>Plutella</taxon>
    </lineage>
</organism>
<feature type="binding site" evidence="2">
    <location>
        <position position="331"/>
    </location>
    <ligand>
        <name>Zn(2+)</name>
        <dbReference type="ChEBI" id="CHEBI:29105"/>
    </ligand>
</feature>
<feature type="binding site" evidence="2">
    <location>
        <position position="285"/>
    </location>
    <ligand>
        <name>Zn(2+)</name>
        <dbReference type="ChEBI" id="CHEBI:29105"/>
    </ligand>
</feature>
<dbReference type="GO" id="GO:0031179">
    <property type="term" value="P:peptide modification"/>
    <property type="evidence" value="ECO:0007669"/>
    <property type="project" value="InterPro"/>
</dbReference>